<comment type="caution">
    <text evidence="2">The sequence shown here is derived from an EMBL/GenBank/DDBJ whole genome shotgun (WGS) entry which is preliminary data.</text>
</comment>
<dbReference type="EMBL" id="JBAHYK010000051">
    <property type="protein sequence ID" value="KAL0579676.1"/>
    <property type="molecule type" value="Genomic_DNA"/>
</dbReference>
<protein>
    <submittedName>
        <fullName evidence="2">Uncharacterized protein</fullName>
    </submittedName>
</protein>
<keyword evidence="1" id="KW-0732">Signal</keyword>
<feature type="signal peptide" evidence="1">
    <location>
        <begin position="1"/>
        <end position="20"/>
    </location>
</feature>
<feature type="chain" id="PRO_5046067076" evidence="1">
    <location>
        <begin position="21"/>
        <end position="170"/>
    </location>
</feature>
<evidence type="ECO:0000313" key="3">
    <source>
        <dbReference type="Proteomes" id="UP001465976"/>
    </source>
</evidence>
<keyword evidence="3" id="KW-1185">Reference proteome</keyword>
<evidence type="ECO:0000313" key="2">
    <source>
        <dbReference type="EMBL" id="KAL0579676.1"/>
    </source>
</evidence>
<organism evidence="2 3">
    <name type="scientific">Marasmius crinis-equi</name>
    <dbReference type="NCBI Taxonomy" id="585013"/>
    <lineage>
        <taxon>Eukaryota</taxon>
        <taxon>Fungi</taxon>
        <taxon>Dikarya</taxon>
        <taxon>Basidiomycota</taxon>
        <taxon>Agaricomycotina</taxon>
        <taxon>Agaricomycetes</taxon>
        <taxon>Agaricomycetidae</taxon>
        <taxon>Agaricales</taxon>
        <taxon>Marasmiineae</taxon>
        <taxon>Marasmiaceae</taxon>
        <taxon>Marasmius</taxon>
    </lineage>
</organism>
<evidence type="ECO:0000256" key="1">
    <source>
        <dbReference type="SAM" id="SignalP"/>
    </source>
</evidence>
<gene>
    <name evidence="2" type="ORF">V5O48_002306</name>
</gene>
<name>A0ABR3FWF8_9AGAR</name>
<sequence>MKLAISLCFLFCLLFVLVGSVPVWESATGQFTINSLVPFASFIEAKAAGREAITRYLTFQTPEPPGNLTVTTKPYSPPLFYVRNNQLFHYVNESFVFPVNVINTTTIYPPTAEIPLQLVMDSKSKGVTNGSWKWRGTMLHYHFGGRSNGGVYFLCETEDGGSKLVMFLRG</sequence>
<proteinExistence type="predicted"/>
<accession>A0ABR3FWF8</accession>
<reference evidence="2 3" key="1">
    <citation type="submission" date="2024-02" db="EMBL/GenBank/DDBJ databases">
        <title>A draft genome for the cacao thread blight pathogen Marasmius crinis-equi.</title>
        <authorList>
            <person name="Cohen S.P."/>
            <person name="Baruah I.K."/>
            <person name="Amoako-Attah I."/>
            <person name="Bukari Y."/>
            <person name="Meinhardt L.W."/>
            <person name="Bailey B.A."/>
        </authorList>
    </citation>
    <scope>NUCLEOTIDE SEQUENCE [LARGE SCALE GENOMIC DNA]</scope>
    <source>
        <strain evidence="2 3">GH-76</strain>
    </source>
</reference>
<dbReference type="Proteomes" id="UP001465976">
    <property type="component" value="Unassembled WGS sequence"/>
</dbReference>